<dbReference type="HOGENOM" id="CLU_1830683_0_0_2"/>
<dbReference type="GeneID" id="24959304"/>
<dbReference type="GO" id="GO:0006508">
    <property type="term" value="P:proteolysis"/>
    <property type="evidence" value="ECO:0007669"/>
    <property type="project" value="UniProtKB-KW"/>
</dbReference>
<reference evidence="1 2" key="1">
    <citation type="submission" date="2014-02" db="EMBL/GenBank/DDBJ databases">
        <title>Genome Sequence of an Hyperthermophilic Archaeon, Thermococcus nautili 30-1, producing viral vesicles.</title>
        <authorList>
            <person name="Oberto J."/>
            <person name="Gaudin M."/>
            <person name="Cossu M."/>
            <person name="Gorlas A."/>
            <person name="Slesarev A."/>
            <person name="Marguet E."/>
            <person name="Forterre P."/>
        </authorList>
    </citation>
    <scope>NUCLEOTIDE SEQUENCE [LARGE SCALE GENOMIC DNA]</scope>
    <source>
        <strain evidence="1 2">30-1</strain>
    </source>
</reference>
<keyword evidence="2" id="KW-1185">Reference proteome</keyword>
<dbReference type="eggNOG" id="arCOG03610">
    <property type="taxonomic scope" value="Archaea"/>
</dbReference>
<keyword evidence="1" id="KW-0645">Protease</keyword>
<keyword evidence="1" id="KW-0378">Hydrolase</keyword>
<dbReference type="GO" id="GO:0008233">
    <property type="term" value="F:peptidase activity"/>
    <property type="evidence" value="ECO:0007669"/>
    <property type="project" value="UniProtKB-KW"/>
</dbReference>
<sequence length="140" mass="15210">MRKVALAILGVLLLGMAVPQAGAVSLTTTSGVSPTTIMMLTYFYYRNYNALLPEFNATYQKAVELGVDNTTLSRAMELYTNATTFMEKATEVSAGGNILASLGSYRVMILVRNAYFTLRDAYEVLTTAIQNATVANVTRS</sequence>
<dbReference type="STRING" id="195522.BD01_0871"/>
<accession>W8NTA9</accession>
<dbReference type="AlphaFoldDB" id="W8NTA9"/>
<evidence type="ECO:0000313" key="1">
    <source>
        <dbReference type="EMBL" id="AHL22493.1"/>
    </source>
</evidence>
<dbReference type="KEGG" id="tnu:BD01_0871"/>
<proteinExistence type="predicted"/>
<gene>
    <name evidence="1" type="ORF">BD01_0871</name>
</gene>
<dbReference type="Proteomes" id="UP000019434">
    <property type="component" value="Chromosome"/>
</dbReference>
<dbReference type="OrthoDB" id="27270at2157"/>
<dbReference type="RefSeq" id="WP_042690411.1">
    <property type="nucleotide sequence ID" value="NZ_CP007264.1"/>
</dbReference>
<protein>
    <submittedName>
        <fullName evidence="1">Thiol protease</fullName>
    </submittedName>
</protein>
<evidence type="ECO:0000313" key="2">
    <source>
        <dbReference type="Proteomes" id="UP000019434"/>
    </source>
</evidence>
<name>W8NTA9_9EURY</name>
<organism evidence="1 2">
    <name type="scientific">Thermococcus nautili</name>
    <dbReference type="NCBI Taxonomy" id="195522"/>
    <lineage>
        <taxon>Archaea</taxon>
        <taxon>Methanobacteriati</taxon>
        <taxon>Methanobacteriota</taxon>
        <taxon>Thermococci</taxon>
        <taxon>Thermococcales</taxon>
        <taxon>Thermococcaceae</taxon>
        <taxon>Thermococcus</taxon>
    </lineage>
</organism>
<dbReference type="EMBL" id="CP007264">
    <property type="protein sequence ID" value="AHL22493.1"/>
    <property type="molecule type" value="Genomic_DNA"/>
</dbReference>